<dbReference type="CDD" id="cd06261">
    <property type="entry name" value="TM_PBP2"/>
    <property type="match status" value="1"/>
</dbReference>
<feature type="transmembrane region" description="Helical" evidence="9">
    <location>
        <begin position="226"/>
        <end position="248"/>
    </location>
</feature>
<evidence type="ECO:0000256" key="4">
    <source>
        <dbReference type="ARBA" id="ARBA00022475"/>
    </source>
</evidence>
<evidence type="ECO:0000256" key="7">
    <source>
        <dbReference type="ARBA" id="ARBA00022989"/>
    </source>
</evidence>
<dbReference type="InterPro" id="IPR035906">
    <property type="entry name" value="MetI-like_sf"/>
</dbReference>
<evidence type="ECO:0000259" key="10">
    <source>
        <dbReference type="PROSITE" id="PS50928"/>
    </source>
</evidence>
<evidence type="ECO:0000256" key="3">
    <source>
        <dbReference type="ARBA" id="ARBA00022448"/>
    </source>
</evidence>
<evidence type="ECO:0000256" key="6">
    <source>
        <dbReference type="ARBA" id="ARBA00022970"/>
    </source>
</evidence>
<evidence type="ECO:0000256" key="2">
    <source>
        <dbReference type="ARBA" id="ARBA00010072"/>
    </source>
</evidence>
<feature type="transmembrane region" description="Helical" evidence="9">
    <location>
        <begin position="100"/>
        <end position="122"/>
    </location>
</feature>
<keyword evidence="6" id="KW-0029">Amino-acid transport</keyword>
<evidence type="ECO:0000256" key="8">
    <source>
        <dbReference type="ARBA" id="ARBA00023136"/>
    </source>
</evidence>
<dbReference type="OrthoDB" id="9787841at2"/>
<dbReference type="NCBIfam" id="TIGR01726">
    <property type="entry name" value="HEQRo_perm_3TM"/>
    <property type="match status" value="1"/>
</dbReference>
<feature type="transmembrane region" description="Helical" evidence="9">
    <location>
        <begin position="52"/>
        <end position="76"/>
    </location>
</feature>
<proteinExistence type="inferred from homology"/>
<dbReference type="EMBL" id="OFSM01000004">
    <property type="protein sequence ID" value="SOY28319.1"/>
    <property type="molecule type" value="Genomic_DNA"/>
</dbReference>
<dbReference type="Proteomes" id="UP000236311">
    <property type="component" value="Unassembled WGS sequence"/>
</dbReference>
<keyword evidence="3 9" id="KW-0813">Transport</keyword>
<keyword evidence="12" id="KW-1185">Reference proteome</keyword>
<sequence length="260" mass="28997">MRPSASQSWPLVAPDWLQNGPDWLNDLGYDIYKSFLFDDRYQMYIKGLGNTLLLTFLALLIGVALGVAISLIRVSWDKNHTEMRGPGKAFLGFFNAVSKVYLTVIRGTPMVVQLMIMYFVIFATSRNKVMVAALSFGINSGAYVAEIIRGGIMSIDQGQMEAGRSLGFGYVSTMRYIILPQAFKAVLPTLANEFIVLLKETAVAGYVGLTDITYAGNIIGGTSYDYLFPLLMSALIYLILVMFFTFLVGRLERRLRNSER</sequence>
<dbReference type="PANTHER" id="PTHR30614">
    <property type="entry name" value="MEMBRANE COMPONENT OF AMINO ACID ABC TRANSPORTER"/>
    <property type="match status" value="1"/>
</dbReference>
<dbReference type="GO" id="GO:0043190">
    <property type="term" value="C:ATP-binding cassette (ABC) transporter complex"/>
    <property type="evidence" value="ECO:0007669"/>
    <property type="project" value="InterPro"/>
</dbReference>
<name>A0A2K4ZCY0_9FIRM</name>
<evidence type="ECO:0000313" key="12">
    <source>
        <dbReference type="Proteomes" id="UP000236311"/>
    </source>
</evidence>
<feature type="domain" description="ABC transmembrane type-1" evidence="10">
    <location>
        <begin position="48"/>
        <end position="248"/>
    </location>
</feature>
<evidence type="ECO:0000256" key="5">
    <source>
        <dbReference type="ARBA" id="ARBA00022692"/>
    </source>
</evidence>
<dbReference type="Gene3D" id="1.10.3720.10">
    <property type="entry name" value="MetI-like"/>
    <property type="match status" value="1"/>
</dbReference>
<dbReference type="Pfam" id="PF00528">
    <property type="entry name" value="BPD_transp_1"/>
    <property type="match status" value="1"/>
</dbReference>
<organism evidence="11 12">
    <name type="scientific">Acetatifactor muris</name>
    <dbReference type="NCBI Taxonomy" id="879566"/>
    <lineage>
        <taxon>Bacteria</taxon>
        <taxon>Bacillati</taxon>
        <taxon>Bacillota</taxon>
        <taxon>Clostridia</taxon>
        <taxon>Lachnospirales</taxon>
        <taxon>Lachnospiraceae</taxon>
        <taxon>Acetatifactor</taxon>
    </lineage>
</organism>
<dbReference type="InterPro" id="IPR000515">
    <property type="entry name" value="MetI-like"/>
</dbReference>
<dbReference type="PANTHER" id="PTHR30614:SF20">
    <property type="entry name" value="GLUTAMINE TRANSPORT SYSTEM PERMEASE PROTEIN GLNP"/>
    <property type="match status" value="1"/>
</dbReference>
<dbReference type="GO" id="GO:0006865">
    <property type="term" value="P:amino acid transport"/>
    <property type="evidence" value="ECO:0007669"/>
    <property type="project" value="UniProtKB-KW"/>
</dbReference>
<dbReference type="SUPFAM" id="SSF161098">
    <property type="entry name" value="MetI-like"/>
    <property type="match status" value="1"/>
</dbReference>
<dbReference type="PROSITE" id="PS50928">
    <property type="entry name" value="ABC_TM1"/>
    <property type="match status" value="1"/>
</dbReference>
<comment type="similarity">
    <text evidence="2">Belongs to the binding-protein-dependent transport system permease family. HisMQ subfamily.</text>
</comment>
<comment type="subcellular location">
    <subcellularLocation>
        <location evidence="1 9">Cell membrane</location>
        <topology evidence="1 9">Multi-pass membrane protein</topology>
    </subcellularLocation>
</comment>
<accession>A0A2K4ZCY0</accession>
<reference evidence="11 12" key="1">
    <citation type="submission" date="2018-01" db="EMBL/GenBank/DDBJ databases">
        <authorList>
            <person name="Gaut B.S."/>
            <person name="Morton B.R."/>
            <person name="Clegg M.T."/>
            <person name="Duvall M.R."/>
        </authorList>
    </citation>
    <scope>NUCLEOTIDE SEQUENCE [LARGE SCALE GENOMIC DNA]</scope>
    <source>
        <strain evidence="11">GP69</strain>
    </source>
</reference>
<keyword evidence="7 9" id="KW-1133">Transmembrane helix</keyword>
<dbReference type="InterPro" id="IPR010065">
    <property type="entry name" value="AA_ABC_transptr_permease_3TM"/>
</dbReference>
<dbReference type="GO" id="GO:0022857">
    <property type="term" value="F:transmembrane transporter activity"/>
    <property type="evidence" value="ECO:0007669"/>
    <property type="project" value="InterPro"/>
</dbReference>
<keyword evidence="4" id="KW-1003">Cell membrane</keyword>
<keyword evidence="5 9" id="KW-0812">Transmembrane</keyword>
<gene>
    <name evidence="11" type="primary">artQ</name>
    <name evidence="11" type="ORF">AMURIS_01026</name>
</gene>
<feature type="transmembrane region" description="Helical" evidence="9">
    <location>
        <begin position="129"/>
        <end position="148"/>
    </location>
</feature>
<dbReference type="InterPro" id="IPR043429">
    <property type="entry name" value="ArtM/GltK/GlnP/TcyL/YhdX-like"/>
</dbReference>
<keyword evidence="8 9" id="KW-0472">Membrane</keyword>
<dbReference type="AlphaFoldDB" id="A0A2K4ZCY0"/>
<protein>
    <submittedName>
        <fullName evidence="11">Arginine transport system permease protein ArtQ</fullName>
    </submittedName>
</protein>
<evidence type="ECO:0000313" key="11">
    <source>
        <dbReference type="EMBL" id="SOY28319.1"/>
    </source>
</evidence>
<evidence type="ECO:0000256" key="1">
    <source>
        <dbReference type="ARBA" id="ARBA00004651"/>
    </source>
</evidence>
<evidence type="ECO:0000256" key="9">
    <source>
        <dbReference type="RuleBase" id="RU363032"/>
    </source>
</evidence>